<evidence type="ECO:0008006" key="7">
    <source>
        <dbReference type="Google" id="ProtNLM"/>
    </source>
</evidence>
<feature type="coiled-coil region" evidence="1">
    <location>
        <begin position="851"/>
        <end position="896"/>
    </location>
</feature>
<dbReference type="InterPro" id="IPR002035">
    <property type="entry name" value="VWF_A"/>
</dbReference>
<comment type="caution">
    <text evidence="5">The sequence shown here is derived from an EMBL/GenBank/DDBJ whole genome shotgun (WGS) entry which is preliminary data.</text>
</comment>
<dbReference type="InterPro" id="IPR052986">
    <property type="entry name" value="VLIG_GTPase"/>
</dbReference>
<dbReference type="Pfam" id="PF13519">
    <property type="entry name" value="VWA_2"/>
    <property type="match status" value="1"/>
</dbReference>
<dbReference type="PANTHER" id="PTHR14819:SF25">
    <property type="entry name" value="CHROMOSOME UNDETERMINED SCAFFOLD_52, WHOLE GENOME SHOTGUN SEQUENCE"/>
    <property type="match status" value="1"/>
</dbReference>
<dbReference type="InterPro" id="IPR030383">
    <property type="entry name" value="G_VLIG_dom"/>
</dbReference>
<dbReference type="Proteomes" id="UP000689195">
    <property type="component" value="Unassembled WGS sequence"/>
</dbReference>
<dbReference type="OrthoDB" id="306346at2759"/>
<keyword evidence="1" id="KW-0175">Coiled coil</keyword>
<keyword evidence="6" id="KW-1185">Reference proteome</keyword>
<evidence type="ECO:0000313" key="5">
    <source>
        <dbReference type="EMBL" id="CAD8175679.1"/>
    </source>
</evidence>
<dbReference type="CDD" id="cd00198">
    <property type="entry name" value="vWFA"/>
    <property type="match status" value="1"/>
</dbReference>
<evidence type="ECO:0000313" key="6">
    <source>
        <dbReference type="Proteomes" id="UP000689195"/>
    </source>
</evidence>
<dbReference type="SMART" id="SM00327">
    <property type="entry name" value="VWA"/>
    <property type="match status" value="1"/>
</dbReference>
<evidence type="ECO:0000259" key="4">
    <source>
        <dbReference type="PROSITE" id="PS51717"/>
    </source>
</evidence>
<feature type="coiled-coil region" evidence="1">
    <location>
        <begin position="1244"/>
        <end position="1271"/>
    </location>
</feature>
<proteinExistence type="predicted"/>
<dbReference type="PROSITE" id="PS51717">
    <property type="entry name" value="G_VLIG"/>
    <property type="match status" value="1"/>
</dbReference>
<dbReference type="PROSITE" id="PS50234">
    <property type="entry name" value="VWFA"/>
    <property type="match status" value="1"/>
</dbReference>
<feature type="region of interest" description="Disordered" evidence="2">
    <location>
        <begin position="1617"/>
        <end position="1645"/>
    </location>
</feature>
<evidence type="ECO:0000256" key="1">
    <source>
        <dbReference type="SAM" id="Coils"/>
    </source>
</evidence>
<protein>
    <recommendedName>
        <fullName evidence="7">VLIG-type G domain-containing protein</fullName>
    </recommendedName>
</protein>
<dbReference type="EMBL" id="CAJJDO010000063">
    <property type="protein sequence ID" value="CAD8175679.1"/>
    <property type="molecule type" value="Genomic_DNA"/>
</dbReference>
<feature type="coiled-coil region" evidence="1">
    <location>
        <begin position="694"/>
        <end position="815"/>
    </location>
</feature>
<gene>
    <name evidence="5" type="ORF">PPENT_87.1.T0630180</name>
</gene>
<dbReference type="Pfam" id="PF25683">
    <property type="entry name" value="URGCP_GTPase"/>
    <property type="match status" value="1"/>
</dbReference>
<evidence type="ECO:0000256" key="2">
    <source>
        <dbReference type="SAM" id="MobiDB-lite"/>
    </source>
</evidence>
<name>A0A8S1VIS3_9CILI</name>
<sequence length="2441" mass="291522">MKDKAQFQYLSILKVLINLFFIEYHNDLKRLIHQLVGFLLENQIYKFEYYIEQVINQNKQEEQQFKQCIQKVQLLEMSVQQGQDELLKHSKNKSILFLFELFTTKLEFHAQNLLNFIRNLIYTNDKVVNKDDIIQYISLTENFDQNIDYLYFKLVFYFWIQYILKFNINENIEDIEKRLSKSLKKQTVLEYGIINFRSQYNDRIYKYVINKIIYYNIKQDDEFIKAYKQQAQQEQVFINIFEKLGQQNIEILIEKQLNESKSISNKLMFYQFQRQNQNKSIHFFKFLAINDTFDKFEIMRQCIKDSVKFFEQQQQFDSLSHQHQINLLYLEQALKNNTQLKMSRVVKQKEIFSKYPKQLMIQMEEFNISLTSQMDIELTVQEWLKNRGDKTNFKKLLPYYFNIIKRGESPEDFLALINKNIIKTKQNNNNETFNLKSLFQLLYNNSDKELQVMLLKIHSKNYPVPLLYQNPQLENNINSILDYYVFNSNIYYLLSNDFTIINCCLSKNVNQFGKSELMNMIFYDDFKDLKFEVSDSSSMNQNSIDCQFDFSFNGSRNYLVADVHGQLEDEIYVKLLPFFKLWIIQIQSENQFEENLDKLIDLLKKTSLKPKIILIIRDSELQQLNKDKLSMLQQQSLNIKIHQIPNLSKLENKAIIIDERQKIKEFIVQMIDNQNKEVNEKELQKQFLEICKSFKKVQDKNDNSEMIINNLSKELEKMIKERDGFYSIEAFPLRHLQWRMQCYKKQKQELNYKKIQYEQELEKKQNAINNLKKENIDFESISEKENEKEQINQNIKQAQQELQQIILKISKIEQQNKLQNYQESNLIIQFNNIFNYDNFYIIYLRFVELIAKFNKRNFQQLNKNIQEIKQKLASLKEEQQKERLKLLIDLKQQENQIIMQTITIELFWREVIQGNSSFKNNPVTTVCNLIKKGEPFEFLNGDDFSIDFNFFHELREQLLNNENNKILFLSILGPQSSGKSTLLNRIFGCHFLTSMGRCTKGLYIYMLKISDREQFGGLFDYIVLLDTEGLQNPHQKDPEFDKKISLLIISISDVLIFNVKGEIHSAFHNLIESSFYTLAKFSNSKFLKKFAWCFNQNSQTNDDEKDKLLKQIESIGQKLDSENIMVVEEGKQMDYTKYLDITKENVYILGMATNSQEWKPYNLQKQNKSQISEIKQEINQQEYSKNALSFGVQIIKKYIDKYKQSKQNHHEILTWNAFVTKVEQYWDIVSKLPDLVEFSDLKEQKDYEQINKSAKNKISKANEKLQDFDNLILEISAKSKTYNSLSDFDLLQNEIKKNFLLSCDNQKLEILKELQGECSYQTISKEIRKKVEGNIEEAYSAISLEGSLIILQKIHQLRRLFQYNLVPTKIQQAVTERLNDSKELQNLKENQDQLNQEFEQLWNQLVQSSNYEIENLHAEFQIKLFDCFLKYQTQFYCKQDDLQDIIDYFIKNINQQDPNANKQKEIKEICKKFNQDMKNNSFYHLNKQSKQEYQFIFDEEIQKRLENMPQNPIINPMDYLEAITVYYCLEKKEIVHSIKNNLKQELIQILKEEKGQKQKQQDFQELFTSLKQLPIQFDDRMERDILNQINTNFDTFQKTLQSNNILQRVQPSQGQYQKSQLNQVQSRSTQNNPLSSSQQQVEPSTSNIDNLINSIQISQSPSQQIIKSIKYYILKKFPDLQKFQSINDIDIKLQDNLFVFNVQKQINYKKSQKLNYENFFDYVINKNTNKSNQQNFYQKFPSQFLEIMNENQGWNKLFENIYEIIHKQFEESLYSKDNQKQDYSNVFQIISMNENVTQYNRQLIQTIIKKVENILEATSKQLAFFGVEFHPVIIRKLIFFSFFIIWRFICYDKLKMYKQEQDTFMQKKAIMKNKFVSGLMKTEQEEINLLAKEYPKQIYNQCIIQFYKDNKNKVRDIINSKQKTSSQIIKQLDQQLLIEKMDNIISGQQIESSITEYLTDQRGFIKKYVEQFIQNLQKNIENQFLVQFYVENCLNLIKNNASILLNKVLQLFKNKDFEIQENFDKYMNQTLPLDSIFNFIRGKDVEKLQNFQYQQILLGYQYKIKQTSNNDISLFLMQPFLIEFISQISILSNESKKLKTSIDEFQLKWLFKELDNNLNGCEHSCPMCNRKCDYLYYQEKDHKHKCTNGHQLRGMNRILIRSSPSLFTCEEINDEAEIQIKENLKFKTWREIKQIYNSWSFKDILSIQQVQENKQKMIDIWNGGVGQQICQQLSKELQQEIIYLKKHDLPMHLQHSSTHYIFILDDSGSMQHHWTSVIKCVKSQLEQISKKENVKVSVVIFNKDARIVVNCQTVKFEEQLKLLIFQNGPDTKFGPPFKLTLDLIKQNSEFNQSVILFYTDGQAEYPKQEIESFAKLSKSIKDKIYFLACSQPEKSLSLEMILNFCQNEFTYAEWRDKIQPSNIDINWTEMISNTHLEKYKA</sequence>
<feature type="coiled-coil region" evidence="1">
    <location>
        <begin position="1370"/>
        <end position="1404"/>
    </location>
</feature>
<accession>A0A8S1VIS3</accession>
<evidence type="ECO:0000259" key="3">
    <source>
        <dbReference type="PROSITE" id="PS50234"/>
    </source>
</evidence>
<dbReference type="PANTHER" id="PTHR14819">
    <property type="entry name" value="GTP-BINDING"/>
    <property type="match status" value="1"/>
</dbReference>
<organism evidence="5 6">
    <name type="scientific">Paramecium pentaurelia</name>
    <dbReference type="NCBI Taxonomy" id="43138"/>
    <lineage>
        <taxon>Eukaryota</taxon>
        <taxon>Sar</taxon>
        <taxon>Alveolata</taxon>
        <taxon>Ciliophora</taxon>
        <taxon>Intramacronucleata</taxon>
        <taxon>Oligohymenophorea</taxon>
        <taxon>Peniculida</taxon>
        <taxon>Parameciidae</taxon>
        <taxon>Paramecium</taxon>
    </lineage>
</organism>
<feature type="domain" description="VWFA" evidence="3">
    <location>
        <begin position="2259"/>
        <end position="2401"/>
    </location>
</feature>
<dbReference type="GO" id="GO:0005525">
    <property type="term" value="F:GTP binding"/>
    <property type="evidence" value="ECO:0007669"/>
    <property type="project" value="InterPro"/>
</dbReference>
<reference evidence="5" key="1">
    <citation type="submission" date="2021-01" db="EMBL/GenBank/DDBJ databases">
        <authorList>
            <consortium name="Genoscope - CEA"/>
            <person name="William W."/>
        </authorList>
    </citation>
    <scope>NUCLEOTIDE SEQUENCE</scope>
</reference>
<feature type="domain" description="VLIG-type G" evidence="4">
    <location>
        <begin position="963"/>
        <end position="1071"/>
    </location>
</feature>